<evidence type="ECO:0000256" key="2">
    <source>
        <dbReference type="ARBA" id="ARBA00023125"/>
    </source>
</evidence>
<dbReference type="PANTHER" id="PTHR30514">
    <property type="entry name" value="GLUCOKINASE"/>
    <property type="match status" value="1"/>
</dbReference>
<keyword evidence="1" id="KW-0805">Transcription regulation</keyword>
<dbReference type="InterPro" id="IPR047640">
    <property type="entry name" value="RpiR-like"/>
</dbReference>
<gene>
    <name evidence="5" type="ORF">GMD11_02660</name>
    <name evidence="6" type="ORF">GMD18_02660</name>
</gene>
<evidence type="ECO:0000256" key="1">
    <source>
        <dbReference type="ARBA" id="ARBA00023015"/>
    </source>
</evidence>
<dbReference type="InterPro" id="IPR035472">
    <property type="entry name" value="RpiR-like_SIS"/>
</dbReference>
<dbReference type="GO" id="GO:1901135">
    <property type="term" value="P:carbohydrate derivative metabolic process"/>
    <property type="evidence" value="ECO:0007669"/>
    <property type="project" value="InterPro"/>
</dbReference>
<feature type="domain" description="HTH rpiR-type" evidence="4">
    <location>
        <begin position="1"/>
        <end position="76"/>
    </location>
</feature>
<dbReference type="GO" id="GO:0003677">
    <property type="term" value="F:DNA binding"/>
    <property type="evidence" value="ECO:0007669"/>
    <property type="project" value="UniProtKB-KW"/>
</dbReference>
<organism evidence="5 8">
    <name type="scientific">Phascolarctobacterium faecium</name>
    <dbReference type="NCBI Taxonomy" id="33025"/>
    <lineage>
        <taxon>Bacteria</taxon>
        <taxon>Bacillati</taxon>
        <taxon>Bacillota</taxon>
        <taxon>Negativicutes</taxon>
        <taxon>Acidaminococcales</taxon>
        <taxon>Acidaminococcaceae</taxon>
        <taxon>Phascolarctobacterium</taxon>
    </lineage>
</organism>
<dbReference type="CDD" id="cd05013">
    <property type="entry name" value="SIS_RpiR"/>
    <property type="match status" value="1"/>
</dbReference>
<dbReference type="GO" id="GO:0097367">
    <property type="term" value="F:carbohydrate derivative binding"/>
    <property type="evidence" value="ECO:0007669"/>
    <property type="project" value="InterPro"/>
</dbReference>
<proteinExistence type="predicted"/>
<dbReference type="PANTHER" id="PTHR30514:SF18">
    <property type="entry name" value="RPIR-FAMILY TRANSCRIPTIONAL REGULATOR"/>
    <property type="match status" value="1"/>
</dbReference>
<dbReference type="PROSITE" id="PS51071">
    <property type="entry name" value="HTH_RPIR"/>
    <property type="match status" value="1"/>
</dbReference>
<evidence type="ECO:0000313" key="5">
    <source>
        <dbReference type="EMBL" id="MTT75169.1"/>
    </source>
</evidence>
<dbReference type="InterPro" id="IPR000281">
    <property type="entry name" value="HTH_RpiR"/>
</dbReference>
<dbReference type="Pfam" id="PF01380">
    <property type="entry name" value="SIS"/>
    <property type="match status" value="1"/>
</dbReference>
<evidence type="ECO:0000313" key="7">
    <source>
        <dbReference type="Proteomes" id="UP000443070"/>
    </source>
</evidence>
<protein>
    <submittedName>
        <fullName evidence="5">SIS domain-containing protein</fullName>
    </submittedName>
</protein>
<dbReference type="Proteomes" id="UP000484547">
    <property type="component" value="Unassembled WGS sequence"/>
</dbReference>
<evidence type="ECO:0000313" key="6">
    <source>
        <dbReference type="EMBL" id="MTU03301.1"/>
    </source>
</evidence>
<keyword evidence="2" id="KW-0238">DNA-binding</keyword>
<accession>A0A7X3BUX4</accession>
<reference evidence="7 8" key="1">
    <citation type="journal article" date="2019" name="Nat. Med.">
        <title>A library of human gut bacterial isolates paired with longitudinal multiomics data enables mechanistic microbiome research.</title>
        <authorList>
            <person name="Poyet M."/>
            <person name="Groussin M."/>
            <person name="Gibbons S.M."/>
            <person name="Avila-Pacheco J."/>
            <person name="Jiang X."/>
            <person name="Kearney S.M."/>
            <person name="Perrotta A.R."/>
            <person name="Berdy B."/>
            <person name="Zhao S."/>
            <person name="Lieberman T.D."/>
            <person name="Swanson P.K."/>
            <person name="Smith M."/>
            <person name="Roesemann S."/>
            <person name="Alexander J.E."/>
            <person name="Rich S.A."/>
            <person name="Livny J."/>
            <person name="Vlamakis H."/>
            <person name="Clish C."/>
            <person name="Bullock K."/>
            <person name="Deik A."/>
            <person name="Scott J."/>
            <person name="Pierce K.A."/>
            <person name="Xavier R.J."/>
            <person name="Alm E.J."/>
        </authorList>
    </citation>
    <scope>NUCLEOTIDE SEQUENCE [LARGE SCALE GENOMIC DNA]</scope>
    <source>
        <strain evidence="5 8">BIOML-A13</strain>
        <strain evidence="6 7">BIOML-A3</strain>
    </source>
</reference>
<dbReference type="Pfam" id="PF01418">
    <property type="entry name" value="HTH_6"/>
    <property type="match status" value="1"/>
</dbReference>
<comment type="caution">
    <text evidence="5">The sequence shown here is derived from an EMBL/GenBank/DDBJ whole genome shotgun (WGS) entry which is preliminary data.</text>
</comment>
<evidence type="ECO:0000256" key="3">
    <source>
        <dbReference type="ARBA" id="ARBA00023163"/>
    </source>
</evidence>
<dbReference type="SUPFAM" id="SSF46689">
    <property type="entry name" value="Homeodomain-like"/>
    <property type="match status" value="1"/>
</dbReference>
<name>A0A7X3BUX4_9FIRM</name>
<keyword evidence="3" id="KW-0804">Transcription</keyword>
<sequence length="282" mass="31819">MDNLISKIQSMNLTKTEKVIADYILDNINNIGLSTVTDISLKLGVSDTSIIRFIRLLGFAGFADFKNTMKERMLEHYNLNLSPSQKFTNTKDKINSDNVVNDVFYKAIDNLSSTMLNLDDKLVNSIAECIIKSRNKYIIGFRGTSCCADYFTRKAVFFVPHLILCNMAESSVIEKLIDLNEEDCLVMFSFPRYSEINYSILELAKKRGSKIILITDRVTSPLVPYADYLLTVKIDGVGFTNSYVVPLCVAESLAILIGQKIGTDSKQRLADLDFYISKNNLY</sequence>
<dbReference type="Proteomes" id="UP000443070">
    <property type="component" value="Unassembled WGS sequence"/>
</dbReference>
<dbReference type="InterPro" id="IPR001347">
    <property type="entry name" value="SIS_dom"/>
</dbReference>
<dbReference type="RefSeq" id="WP_046429980.1">
    <property type="nucleotide sequence ID" value="NZ_AP025560.1"/>
</dbReference>
<dbReference type="Gene3D" id="1.10.10.10">
    <property type="entry name" value="Winged helix-like DNA-binding domain superfamily/Winged helix DNA-binding domain"/>
    <property type="match status" value="1"/>
</dbReference>
<dbReference type="InterPro" id="IPR036388">
    <property type="entry name" value="WH-like_DNA-bd_sf"/>
</dbReference>
<dbReference type="Gene3D" id="3.40.50.10490">
    <property type="entry name" value="Glucose-6-phosphate isomerase like protein, domain 1"/>
    <property type="match status" value="1"/>
</dbReference>
<dbReference type="EMBL" id="WNBM01000001">
    <property type="protein sequence ID" value="MTT75169.1"/>
    <property type="molecule type" value="Genomic_DNA"/>
</dbReference>
<dbReference type="OrthoDB" id="3684496at2"/>
<evidence type="ECO:0000259" key="4">
    <source>
        <dbReference type="PROSITE" id="PS51071"/>
    </source>
</evidence>
<keyword evidence="7" id="KW-1185">Reference proteome</keyword>
<dbReference type="SUPFAM" id="SSF53697">
    <property type="entry name" value="SIS domain"/>
    <property type="match status" value="1"/>
</dbReference>
<dbReference type="InterPro" id="IPR046348">
    <property type="entry name" value="SIS_dom_sf"/>
</dbReference>
<dbReference type="GO" id="GO:0003700">
    <property type="term" value="F:DNA-binding transcription factor activity"/>
    <property type="evidence" value="ECO:0007669"/>
    <property type="project" value="InterPro"/>
</dbReference>
<dbReference type="EMBL" id="WNBW01000001">
    <property type="protein sequence ID" value="MTU03301.1"/>
    <property type="molecule type" value="Genomic_DNA"/>
</dbReference>
<dbReference type="InterPro" id="IPR009057">
    <property type="entry name" value="Homeodomain-like_sf"/>
</dbReference>
<dbReference type="AlphaFoldDB" id="A0A7X3BUX4"/>
<evidence type="ECO:0000313" key="8">
    <source>
        <dbReference type="Proteomes" id="UP000484547"/>
    </source>
</evidence>